<dbReference type="Gene3D" id="2.50.20.10">
    <property type="entry name" value="Lipoprotein localisation LolA/LolB/LppX"/>
    <property type="match status" value="1"/>
</dbReference>
<dbReference type="GO" id="GO:0009279">
    <property type="term" value="C:cell outer membrane"/>
    <property type="evidence" value="ECO:0007669"/>
    <property type="project" value="UniProtKB-SubCell"/>
</dbReference>
<evidence type="ECO:0000256" key="6">
    <source>
        <dbReference type="ARBA" id="ARBA00022729"/>
    </source>
</evidence>
<keyword evidence="6" id="KW-0732">Signal</keyword>
<keyword evidence="12 13" id="KW-0449">Lipoprotein</keyword>
<evidence type="ECO:0000256" key="10">
    <source>
        <dbReference type="ARBA" id="ARBA00023186"/>
    </source>
</evidence>
<dbReference type="Proteomes" id="UP000070250">
    <property type="component" value="Chromosome"/>
</dbReference>
<dbReference type="Pfam" id="PF03550">
    <property type="entry name" value="LolB"/>
    <property type="match status" value="1"/>
</dbReference>
<evidence type="ECO:0000256" key="5">
    <source>
        <dbReference type="ARBA" id="ARBA00022448"/>
    </source>
</evidence>
<keyword evidence="5" id="KW-0813">Transport</keyword>
<evidence type="ECO:0000256" key="9">
    <source>
        <dbReference type="ARBA" id="ARBA00023139"/>
    </source>
</evidence>
<evidence type="ECO:0000256" key="2">
    <source>
        <dbReference type="ARBA" id="ARBA00009696"/>
    </source>
</evidence>
<dbReference type="NCBIfam" id="TIGR00548">
    <property type="entry name" value="lolB"/>
    <property type="match status" value="1"/>
</dbReference>
<dbReference type="KEGG" id="sdf:ACG33_02530"/>
<evidence type="ECO:0000256" key="11">
    <source>
        <dbReference type="ARBA" id="ARBA00023237"/>
    </source>
</evidence>
<comment type="subunit">
    <text evidence="3">Monomer.</text>
</comment>
<dbReference type="EMBL" id="CP011971">
    <property type="protein sequence ID" value="AMN46004.1"/>
    <property type="molecule type" value="Genomic_DNA"/>
</dbReference>
<evidence type="ECO:0000256" key="7">
    <source>
        <dbReference type="ARBA" id="ARBA00022927"/>
    </source>
</evidence>
<keyword evidence="8" id="KW-0472">Membrane</keyword>
<dbReference type="AlphaFoldDB" id="A0A127F6F8"/>
<dbReference type="GO" id="GO:0015031">
    <property type="term" value="P:protein transport"/>
    <property type="evidence" value="ECO:0007669"/>
    <property type="project" value="UniProtKB-KW"/>
</dbReference>
<comment type="subcellular location">
    <subcellularLocation>
        <location evidence="1">Cell outer membrane</location>
        <topology evidence="1">Lipid-anchor</topology>
    </subcellularLocation>
</comment>
<evidence type="ECO:0000256" key="1">
    <source>
        <dbReference type="ARBA" id="ARBA00004459"/>
    </source>
</evidence>
<name>A0A127F6F8_STEDE</name>
<dbReference type="CDD" id="cd16326">
    <property type="entry name" value="LolB"/>
    <property type="match status" value="1"/>
</dbReference>
<keyword evidence="10" id="KW-0143">Chaperone</keyword>
<dbReference type="InterPro" id="IPR029046">
    <property type="entry name" value="LolA/LolB/LppX"/>
</dbReference>
<sequence>MALLLLVMTGCAGVPRSAPSLPVDLASLDRWQAHGRLGVSGTQRGGSGSFDWQQQGRRAEVRIRGPLGLGSVHMQLLGDAARPKLRLETGDGRVLHSQAAWDELEARLGEDVPAGNLRYWLLGLAAPGEYRWHDDERTGDVVLEQDGWRIDYQRYSTEAGARVPVKMRASNGQAQVRIVVDQWRLGQ</sequence>
<organism evidence="13 14">
    <name type="scientific">Steroidobacter denitrificans</name>
    <dbReference type="NCBI Taxonomy" id="465721"/>
    <lineage>
        <taxon>Bacteria</taxon>
        <taxon>Pseudomonadati</taxon>
        <taxon>Pseudomonadota</taxon>
        <taxon>Gammaproteobacteria</taxon>
        <taxon>Steroidobacterales</taxon>
        <taxon>Steroidobacteraceae</taxon>
        <taxon>Steroidobacter</taxon>
    </lineage>
</organism>
<keyword evidence="14" id="KW-1185">Reference proteome</keyword>
<evidence type="ECO:0000256" key="4">
    <source>
        <dbReference type="ARBA" id="ARBA00016202"/>
    </source>
</evidence>
<gene>
    <name evidence="13" type="ORF">ACG33_02530</name>
</gene>
<evidence type="ECO:0000256" key="3">
    <source>
        <dbReference type="ARBA" id="ARBA00011245"/>
    </source>
</evidence>
<dbReference type="InterPro" id="IPR004565">
    <property type="entry name" value="OM_lipoprot_LolB"/>
</dbReference>
<dbReference type="RefSeq" id="WP_066918428.1">
    <property type="nucleotide sequence ID" value="NZ_CP011971.1"/>
</dbReference>
<evidence type="ECO:0000256" key="12">
    <source>
        <dbReference type="ARBA" id="ARBA00023288"/>
    </source>
</evidence>
<evidence type="ECO:0000256" key="8">
    <source>
        <dbReference type="ARBA" id="ARBA00023136"/>
    </source>
</evidence>
<proteinExistence type="inferred from homology"/>
<keyword evidence="11" id="KW-0998">Cell outer membrane</keyword>
<dbReference type="SUPFAM" id="SSF89392">
    <property type="entry name" value="Prokaryotic lipoproteins and lipoprotein localization factors"/>
    <property type="match status" value="1"/>
</dbReference>
<keyword evidence="9" id="KW-0564">Palmitate</keyword>
<dbReference type="STRING" id="465721.ACG33_02530"/>
<keyword evidence="7" id="KW-0653">Protein transport</keyword>
<comment type="similarity">
    <text evidence="2">Belongs to the LolB family.</text>
</comment>
<evidence type="ECO:0000313" key="13">
    <source>
        <dbReference type="EMBL" id="AMN46004.1"/>
    </source>
</evidence>
<evidence type="ECO:0000313" key="14">
    <source>
        <dbReference type="Proteomes" id="UP000070250"/>
    </source>
</evidence>
<protein>
    <recommendedName>
        <fullName evidence="4">Outer-membrane lipoprotein LolB</fullName>
    </recommendedName>
</protein>
<reference evidence="13 14" key="1">
    <citation type="submission" date="2015-06" db="EMBL/GenBank/DDBJ databases">
        <title>A Comprehensive Approach to Explore the Metabolic and Phylogenetic Diversity of Bacterial Steroid Degradation in the Environment: Testosterone as an Example.</title>
        <authorList>
            <person name="Yang F.-C."/>
            <person name="Chen Y.-L."/>
            <person name="Yu C.-P."/>
            <person name="Tang S.-L."/>
            <person name="Wang P.-H."/>
            <person name="Ismail W."/>
            <person name="Wang C.-H."/>
            <person name="Yang C.-Y."/>
            <person name="Chiang Y.-R."/>
        </authorList>
    </citation>
    <scope>NUCLEOTIDE SEQUENCE [LARGE SCALE GENOMIC DNA]</scope>
    <source>
        <strain evidence="13 14">DSM 18526</strain>
    </source>
</reference>
<accession>A0A127F6F8</accession>